<reference evidence="1" key="2">
    <citation type="journal article" date="2015" name="Data Brief">
        <title>Shoot transcriptome of the giant reed, Arundo donax.</title>
        <authorList>
            <person name="Barrero R.A."/>
            <person name="Guerrero F.D."/>
            <person name="Moolhuijzen P."/>
            <person name="Goolsby J.A."/>
            <person name="Tidwell J."/>
            <person name="Bellgard S.E."/>
            <person name="Bellgard M.I."/>
        </authorList>
    </citation>
    <scope>NUCLEOTIDE SEQUENCE</scope>
    <source>
        <tissue evidence="1">Shoot tissue taken approximately 20 cm above the soil surface</tissue>
    </source>
</reference>
<proteinExistence type="predicted"/>
<organism evidence="1">
    <name type="scientific">Arundo donax</name>
    <name type="common">Giant reed</name>
    <name type="synonym">Donax arundinaceus</name>
    <dbReference type="NCBI Taxonomy" id="35708"/>
    <lineage>
        <taxon>Eukaryota</taxon>
        <taxon>Viridiplantae</taxon>
        <taxon>Streptophyta</taxon>
        <taxon>Embryophyta</taxon>
        <taxon>Tracheophyta</taxon>
        <taxon>Spermatophyta</taxon>
        <taxon>Magnoliopsida</taxon>
        <taxon>Liliopsida</taxon>
        <taxon>Poales</taxon>
        <taxon>Poaceae</taxon>
        <taxon>PACMAD clade</taxon>
        <taxon>Arundinoideae</taxon>
        <taxon>Arundineae</taxon>
        <taxon>Arundo</taxon>
    </lineage>
</organism>
<dbReference type="AlphaFoldDB" id="A0A0A9DVN3"/>
<sequence>MQERGQQSCRRCQTLQEKGLCSLPIIRGVASAAHLHICTRFSPSSVLRYNNITWWSEDEKVEALGDSNSPRNTREIMASRV</sequence>
<reference evidence="1" key="1">
    <citation type="submission" date="2014-09" db="EMBL/GenBank/DDBJ databases">
        <authorList>
            <person name="Magalhaes I.L.F."/>
            <person name="Oliveira U."/>
            <person name="Santos F.R."/>
            <person name="Vidigal T.H.D.A."/>
            <person name="Brescovit A.D."/>
            <person name="Santos A.J."/>
        </authorList>
    </citation>
    <scope>NUCLEOTIDE SEQUENCE</scope>
    <source>
        <tissue evidence="1">Shoot tissue taken approximately 20 cm above the soil surface</tissue>
    </source>
</reference>
<dbReference type="EMBL" id="GBRH01207137">
    <property type="protein sequence ID" value="JAD90758.1"/>
    <property type="molecule type" value="Transcribed_RNA"/>
</dbReference>
<protein>
    <submittedName>
        <fullName evidence="1">Mlo7</fullName>
    </submittedName>
</protein>
<accession>A0A0A9DVN3</accession>
<name>A0A0A9DVN3_ARUDO</name>
<evidence type="ECO:0000313" key="1">
    <source>
        <dbReference type="EMBL" id="JAD90758.1"/>
    </source>
</evidence>